<proteinExistence type="predicted"/>
<feature type="transmembrane region" description="Helical" evidence="1">
    <location>
        <begin position="7"/>
        <end position="31"/>
    </location>
</feature>
<evidence type="ECO:0000313" key="4">
    <source>
        <dbReference type="Proteomes" id="UP000222768"/>
    </source>
</evidence>
<name>A0A4U9J269_9ENTR</name>
<dbReference type="EMBL" id="PDLK01000002">
    <property type="protein sequence ID" value="PHH06533.1"/>
    <property type="molecule type" value="Genomic_DNA"/>
</dbReference>
<keyword evidence="1" id="KW-1133">Transmembrane helix</keyword>
<dbReference type="EMBL" id="LR590464">
    <property type="protein sequence ID" value="VTP83475.1"/>
    <property type="molecule type" value="Genomic_DNA"/>
</dbReference>
<reference evidence="2" key="2">
    <citation type="submission" date="2017-09" db="EMBL/GenBank/DDBJ databases">
        <title>FDA dAtabase for Regulatory Grade micrObial Sequences (FDA-ARGOS): Supporting development and validation of Infectious Disease Dx tests.</title>
        <authorList>
            <person name="Minogue T."/>
            <person name="Wolcott M."/>
            <person name="Wasieloski L."/>
            <person name="Aguilar W."/>
            <person name="Moore D."/>
            <person name="Tallon L.J."/>
            <person name="Sadzewicz L."/>
            <person name="Ott S."/>
            <person name="Zhao X."/>
            <person name="Nagaraj S."/>
            <person name="Vavikolanu K."/>
            <person name="Aluvathingal J."/>
            <person name="Nadendla S."/>
            <person name="Sichtig H."/>
        </authorList>
    </citation>
    <scope>NUCLEOTIDE SEQUENCE</scope>
    <source>
        <strain evidence="2">FDAARGOS_404</strain>
    </source>
</reference>
<gene>
    <name evidence="2" type="ORF">CRX53_22620</name>
    <name evidence="3" type="ORF">NCTC13032_07355</name>
</gene>
<evidence type="ECO:0000313" key="5">
    <source>
        <dbReference type="Proteomes" id="UP000310719"/>
    </source>
</evidence>
<reference evidence="4" key="1">
    <citation type="submission" date="2017-09" db="EMBL/GenBank/DDBJ databases">
        <title>FDA dAtabase for Regulatory Grade micrObial Sequences (FDA-ARGOS): Supporting development and validation of Infectious Disease Dx tests.</title>
        <authorList>
            <person name="Minogue T."/>
            <person name="Wolcott M."/>
            <person name="Wasieloski L."/>
            <person name="Aguilar W."/>
            <person name="Moore D."/>
            <person name="Tallon L."/>
            <person name="Sadzewicz L."/>
            <person name="Ott S."/>
            <person name="Zhao X."/>
            <person name="Nagaraj S."/>
            <person name="Vavikolanu K."/>
            <person name="Aluvathingal J."/>
            <person name="Nadendla S."/>
            <person name="Sichtig H."/>
        </authorList>
    </citation>
    <scope>NUCLEOTIDE SEQUENCE [LARGE SCALE GENOMIC DNA]</scope>
    <source>
        <strain evidence="4">FDAARGOS_404</strain>
    </source>
</reference>
<accession>A0A4U9J269</accession>
<evidence type="ECO:0000313" key="3">
    <source>
        <dbReference type="EMBL" id="VTP83475.1"/>
    </source>
</evidence>
<dbReference type="STRING" id="83655.APT61_00280"/>
<keyword evidence="1" id="KW-0812">Transmembrane</keyword>
<feature type="transmembrane region" description="Helical" evidence="1">
    <location>
        <begin position="51"/>
        <end position="72"/>
    </location>
</feature>
<reference evidence="3 5" key="3">
    <citation type="submission" date="2019-05" db="EMBL/GenBank/DDBJ databases">
        <authorList>
            <consortium name="Pathogen Informatics"/>
        </authorList>
    </citation>
    <scope>NUCLEOTIDE SEQUENCE [LARGE SCALE GENOMIC DNA]</scope>
    <source>
        <strain evidence="3 5">NCTC13032</strain>
    </source>
</reference>
<evidence type="ECO:0000313" key="2">
    <source>
        <dbReference type="EMBL" id="PHH06533.1"/>
    </source>
</evidence>
<evidence type="ECO:0000256" key="1">
    <source>
        <dbReference type="SAM" id="Phobius"/>
    </source>
</evidence>
<dbReference type="KEGG" id="lax:APT61_00280"/>
<dbReference type="Proteomes" id="UP000222768">
    <property type="component" value="Unassembled WGS sequence"/>
</dbReference>
<dbReference type="Proteomes" id="UP000310719">
    <property type="component" value="Chromosome"/>
</dbReference>
<sequence length="80" mass="8927">MRKQNTFLHLALFITLSVVSIFLTSMTLYAGGEVLFLFFKGIPINFTMGNIFLLCKISLSVGSFVGSVMWIARSLKIKGF</sequence>
<organism evidence="3 5">
    <name type="scientific">Leclercia adecarboxylata</name>
    <dbReference type="NCBI Taxonomy" id="83655"/>
    <lineage>
        <taxon>Bacteria</taxon>
        <taxon>Pseudomonadati</taxon>
        <taxon>Pseudomonadota</taxon>
        <taxon>Gammaproteobacteria</taxon>
        <taxon>Enterobacterales</taxon>
        <taxon>Enterobacteriaceae</taxon>
        <taxon>Leclercia</taxon>
    </lineage>
</organism>
<protein>
    <submittedName>
        <fullName evidence="3">Uncharacterized protein</fullName>
    </submittedName>
</protein>
<keyword evidence="1" id="KW-0472">Membrane</keyword>
<dbReference type="AlphaFoldDB" id="A0A4U9J269"/>